<evidence type="ECO:0000256" key="3">
    <source>
        <dbReference type="ARBA" id="ARBA00022475"/>
    </source>
</evidence>
<dbReference type="RefSeq" id="WP_191723786.1">
    <property type="nucleotide sequence ID" value="NZ_JACSQK010000006.1"/>
</dbReference>
<dbReference type="Gene3D" id="3.10.580.10">
    <property type="entry name" value="CBS-domain"/>
    <property type="match status" value="1"/>
</dbReference>
<keyword evidence="6" id="KW-0997">Cell inner membrane</keyword>
<dbReference type="Gene3D" id="3.40.50.300">
    <property type="entry name" value="P-loop containing nucleotide triphosphate hydrolases"/>
    <property type="match status" value="1"/>
</dbReference>
<evidence type="ECO:0000313" key="9">
    <source>
        <dbReference type="EMBL" id="MBD7961384.1"/>
    </source>
</evidence>
<dbReference type="InterPro" id="IPR027417">
    <property type="entry name" value="P-loop_NTPase"/>
</dbReference>
<feature type="region of interest" description="Disordered" evidence="7">
    <location>
        <begin position="395"/>
        <end position="445"/>
    </location>
</feature>
<dbReference type="PROSITE" id="PS50893">
    <property type="entry name" value="ABC_TRANSPORTER_2"/>
    <property type="match status" value="1"/>
</dbReference>
<feature type="compositionally biased region" description="Pro residues" evidence="7">
    <location>
        <begin position="399"/>
        <end position="409"/>
    </location>
</feature>
<dbReference type="PANTHER" id="PTHR43869:SF1">
    <property type="entry name" value="GLYCINE BETAINE_PROLINE BETAINE TRANSPORT SYSTEM ATP-BINDING PROTEIN PROV"/>
    <property type="match status" value="1"/>
</dbReference>
<keyword evidence="2 6" id="KW-0813">Transport</keyword>
<evidence type="ECO:0000256" key="4">
    <source>
        <dbReference type="ARBA" id="ARBA00022741"/>
    </source>
</evidence>
<protein>
    <recommendedName>
        <fullName evidence="6">Quaternary amine transport ATP-binding protein</fullName>
        <ecNumber evidence="6">7.6.2.9</ecNumber>
    </recommendedName>
</protein>
<dbReference type="InterPro" id="IPR017871">
    <property type="entry name" value="ABC_transporter-like_CS"/>
</dbReference>
<dbReference type="PANTHER" id="PTHR43869">
    <property type="entry name" value="GLYCINE BETAINE/PROLINE BETAINE TRANSPORT SYSTEM ATP-BINDING PROTEIN PROV"/>
    <property type="match status" value="1"/>
</dbReference>
<feature type="domain" description="ABC transporter" evidence="8">
    <location>
        <begin position="5"/>
        <end position="265"/>
    </location>
</feature>
<evidence type="ECO:0000256" key="1">
    <source>
        <dbReference type="ARBA" id="ARBA00005417"/>
    </source>
</evidence>
<evidence type="ECO:0000313" key="10">
    <source>
        <dbReference type="Proteomes" id="UP000634919"/>
    </source>
</evidence>
<dbReference type="InterPro" id="IPR003439">
    <property type="entry name" value="ABC_transporter-like_ATP-bd"/>
</dbReference>
<dbReference type="PROSITE" id="PS00211">
    <property type="entry name" value="ABC_TRANSPORTER_1"/>
    <property type="match status" value="1"/>
</dbReference>
<gene>
    <name evidence="9" type="primary">proV</name>
    <name evidence="9" type="ORF">H9646_12945</name>
</gene>
<dbReference type="CDD" id="cd03294">
    <property type="entry name" value="ABC_Pro_Gly_Betaine"/>
    <property type="match status" value="1"/>
</dbReference>
<comment type="similarity">
    <text evidence="1 6">Belongs to the ABC transporter superfamily.</text>
</comment>
<dbReference type="SUPFAM" id="SSF54631">
    <property type="entry name" value="CBS-domain pair"/>
    <property type="match status" value="1"/>
</dbReference>
<accession>A0ABR8SDF0</accession>
<feature type="compositionally biased region" description="Polar residues" evidence="7">
    <location>
        <begin position="426"/>
        <end position="445"/>
    </location>
</feature>
<dbReference type="GO" id="GO:0005524">
    <property type="term" value="F:ATP binding"/>
    <property type="evidence" value="ECO:0007669"/>
    <property type="project" value="UniProtKB-KW"/>
</dbReference>
<dbReference type="InterPro" id="IPR046342">
    <property type="entry name" value="CBS_dom_sf"/>
</dbReference>
<evidence type="ECO:0000256" key="2">
    <source>
        <dbReference type="ARBA" id="ARBA00022448"/>
    </source>
</evidence>
<dbReference type="Proteomes" id="UP000634919">
    <property type="component" value="Unassembled WGS sequence"/>
</dbReference>
<name>A0ABR8SDF0_9BURK</name>
<dbReference type="InterPro" id="IPR003593">
    <property type="entry name" value="AAA+_ATPase"/>
</dbReference>
<comment type="subcellular location">
    <subcellularLocation>
        <location evidence="6">Cell inner membrane</location>
        <topology evidence="6">Peripheral membrane protein</topology>
    </subcellularLocation>
</comment>
<dbReference type="InterPro" id="IPR005892">
    <property type="entry name" value="Gly-betaine_transp_ATP-bd"/>
</dbReference>
<comment type="caution">
    <text evidence="9">The sequence shown here is derived from an EMBL/GenBank/DDBJ whole genome shotgun (WGS) entry which is preliminary data.</text>
</comment>
<reference evidence="9 10" key="1">
    <citation type="submission" date="2020-08" db="EMBL/GenBank/DDBJ databases">
        <title>A Genomic Blueprint of the Chicken Gut Microbiome.</title>
        <authorList>
            <person name="Gilroy R."/>
            <person name="Ravi A."/>
            <person name="Getino M."/>
            <person name="Pursley I."/>
            <person name="Horton D.L."/>
            <person name="Alikhan N.-F."/>
            <person name="Baker D."/>
            <person name="Gharbi K."/>
            <person name="Hall N."/>
            <person name="Watson M."/>
            <person name="Adriaenssens E.M."/>
            <person name="Foster-Nyarko E."/>
            <person name="Jarju S."/>
            <person name="Secka A."/>
            <person name="Antonio M."/>
            <person name="Oren A."/>
            <person name="Chaudhuri R."/>
            <person name="La Ragione R.M."/>
            <person name="Hildebrand F."/>
            <person name="Pallen M.J."/>
        </authorList>
    </citation>
    <scope>NUCLEOTIDE SEQUENCE [LARGE SCALE GENOMIC DNA]</scope>
    <source>
        <strain evidence="9 10">Sa2CVA6</strain>
    </source>
</reference>
<evidence type="ECO:0000256" key="5">
    <source>
        <dbReference type="ARBA" id="ARBA00022840"/>
    </source>
</evidence>
<comment type="catalytic activity">
    <reaction evidence="6">
        <text>a quaternary ammonium(out) + ATP + H2O = a quaternary ammonium(in) + ADP + phosphate + H(+)</text>
        <dbReference type="Rhea" id="RHEA:11036"/>
        <dbReference type="ChEBI" id="CHEBI:15377"/>
        <dbReference type="ChEBI" id="CHEBI:15378"/>
        <dbReference type="ChEBI" id="CHEBI:30616"/>
        <dbReference type="ChEBI" id="CHEBI:35267"/>
        <dbReference type="ChEBI" id="CHEBI:43474"/>
        <dbReference type="ChEBI" id="CHEBI:456216"/>
    </reaction>
</comment>
<dbReference type="InterPro" id="IPR051921">
    <property type="entry name" value="ABC_osmolyte_uptake_ATP-bind"/>
</dbReference>
<sequence length="445" mass="48400">MAKQIRIENVFKVFGDQPKQALDLVRQGLSKQQILERTGQSIGVFDANFTIEAGEIFVVMGLSGSGKSTLVRMLNRLIEPTSGRIVVDGQDINELSDKDLRALRRKDISMVFQSFALMPHMTVQDNTAFGLEMAGVAPAARQQAAQEALEQVGLAGWGPSYPDELSGGMQQRVGLARALASDPSILLMDEAFSALDPIIRTEMQSELLRLQETKRRTIVFISHDLDEAMRIGDRIAIMKDGQVIQVGTPDDILRSPANDYVRSFIKGVDAAAVFKASDIARQALTIISEHNDRGCRAALRLIEDSDRDHAYVLNARQHLQGVVSAQSLRDALQGHKGALGLKHAFIEGVLPLDAATPVADLYGPMATAPCPLPVLGESRKFLGVISRTTMLRFLDRDTPPVPPPQPVQPPVTLNPLFSTGDADSPTMLQEHSDSAATPTQQGEKA</sequence>
<dbReference type="SMART" id="SM00382">
    <property type="entry name" value="AAA"/>
    <property type="match status" value="1"/>
</dbReference>
<keyword evidence="3" id="KW-1003">Cell membrane</keyword>
<keyword evidence="5 6" id="KW-0067">ATP-binding</keyword>
<dbReference type="EMBL" id="JACSQK010000006">
    <property type="protein sequence ID" value="MBD7961384.1"/>
    <property type="molecule type" value="Genomic_DNA"/>
</dbReference>
<evidence type="ECO:0000256" key="6">
    <source>
        <dbReference type="RuleBase" id="RU369116"/>
    </source>
</evidence>
<keyword evidence="4 6" id="KW-0547">Nucleotide-binding</keyword>
<organism evidence="9 10">
    <name type="scientific">Comamonas avium</name>
    <dbReference type="NCBI Taxonomy" id="2762231"/>
    <lineage>
        <taxon>Bacteria</taxon>
        <taxon>Pseudomonadati</taxon>
        <taxon>Pseudomonadota</taxon>
        <taxon>Betaproteobacteria</taxon>
        <taxon>Burkholderiales</taxon>
        <taxon>Comamonadaceae</taxon>
        <taxon>Comamonas</taxon>
    </lineage>
</organism>
<dbReference type="Pfam" id="PF00005">
    <property type="entry name" value="ABC_tran"/>
    <property type="match status" value="1"/>
</dbReference>
<keyword evidence="6" id="KW-0472">Membrane</keyword>
<evidence type="ECO:0000259" key="8">
    <source>
        <dbReference type="PROSITE" id="PS50893"/>
    </source>
</evidence>
<dbReference type="NCBIfam" id="TIGR01186">
    <property type="entry name" value="proV"/>
    <property type="match status" value="1"/>
</dbReference>
<comment type="subunit">
    <text evidence="6">The complex is probably composed of two ATP-binding proteins, two transmembrane proteins and a solute-binding protein.</text>
</comment>
<evidence type="ECO:0000256" key="7">
    <source>
        <dbReference type="SAM" id="MobiDB-lite"/>
    </source>
</evidence>
<proteinExistence type="inferred from homology"/>
<keyword evidence="10" id="KW-1185">Reference proteome</keyword>
<dbReference type="NCBIfam" id="NF007480">
    <property type="entry name" value="PRK10070.1"/>
    <property type="match status" value="1"/>
</dbReference>
<dbReference type="SUPFAM" id="SSF52540">
    <property type="entry name" value="P-loop containing nucleoside triphosphate hydrolases"/>
    <property type="match status" value="1"/>
</dbReference>
<dbReference type="EC" id="7.6.2.9" evidence="6"/>